<evidence type="ECO:0000256" key="1">
    <source>
        <dbReference type="SAM" id="MobiDB-lite"/>
    </source>
</evidence>
<proteinExistence type="predicted"/>
<dbReference type="OrthoDB" id="7604839at2759"/>
<name>A0A2A3EGK2_APICC</name>
<dbReference type="EMBL" id="KZ288262">
    <property type="protein sequence ID" value="PBC30422.1"/>
    <property type="molecule type" value="Genomic_DNA"/>
</dbReference>
<keyword evidence="3" id="KW-1185">Reference proteome</keyword>
<dbReference type="Proteomes" id="UP000242457">
    <property type="component" value="Unassembled WGS sequence"/>
</dbReference>
<feature type="region of interest" description="Disordered" evidence="1">
    <location>
        <begin position="131"/>
        <end position="161"/>
    </location>
</feature>
<dbReference type="AlphaFoldDB" id="A0A2A3EGK2"/>
<organism evidence="2 3">
    <name type="scientific">Apis cerana cerana</name>
    <name type="common">Oriental honeybee</name>
    <dbReference type="NCBI Taxonomy" id="94128"/>
    <lineage>
        <taxon>Eukaryota</taxon>
        <taxon>Metazoa</taxon>
        <taxon>Ecdysozoa</taxon>
        <taxon>Arthropoda</taxon>
        <taxon>Hexapoda</taxon>
        <taxon>Insecta</taxon>
        <taxon>Pterygota</taxon>
        <taxon>Neoptera</taxon>
        <taxon>Endopterygota</taxon>
        <taxon>Hymenoptera</taxon>
        <taxon>Apocrita</taxon>
        <taxon>Aculeata</taxon>
        <taxon>Apoidea</taxon>
        <taxon>Anthophila</taxon>
        <taxon>Apidae</taxon>
        <taxon>Apis</taxon>
    </lineage>
</organism>
<sequence length="267" mass="29536">MSDGTFSENLSESNVSMANDAEELNSQGSVDKRVKGTNLPTASNITKKIRSKLPNVGYYLRRLMRLKSGGNLESEKEPISNISEMTEITESMLNRAMLEISMVSTSNEQTIPEDEDSINWSENHAVKTNRHEIYGGPSNDFRGHDPGGPSSSSSNENDNTSEYPAMIATAEIEPVQTISNSVTTEAMTTNGIFVNVLNRENIPGGNILEFREALSSHMGSQVEEIRDQETRNVPLFYIQTDDRQELYLQNTINVESGFSGSNTRDLA</sequence>
<evidence type="ECO:0000313" key="3">
    <source>
        <dbReference type="Proteomes" id="UP000242457"/>
    </source>
</evidence>
<gene>
    <name evidence="2" type="ORF">APICC_07182</name>
</gene>
<reference evidence="2 3" key="1">
    <citation type="submission" date="2014-07" db="EMBL/GenBank/DDBJ databases">
        <title>Genomic and transcriptomic analysis on Apis cerana provide comprehensive insights into honey bee biology.</title>
        <authorList>
            <person name="Diao Q."/>
            <person name="Sun L."/>
            <person name="Zheng H."/>
            <person name="Zheng H."/>
            <person name="Xu S."/>
            <person name="Wang S."/>
            <person name="Zeng Z."/>
            <person name="Hu F."/>
            <person name="Su S."/>
            <person name="Wu J."/>
        </authorList>
    </citation>
    <scope>NUCLEOTIDE SEQUENCE [LARGE SCALE GENOMIC DNA]</scope>
    <source>
        <tissue evidence="2">Pupae without intestine</tissue>
    </source>
</reference>
<accession>A0A2A3EGK2</accession>
<protein>
    <submittedName>
        <fullName evidence="2">Uncharacterized protein</fullName>
    </submittedName>
</protein>
<evidence type="ECO:0000313" key="2">
    <source>
        <dbReference type="EMBL" id="PBC30422.1"/>
    </source>
</evidence>